<proteinExistence type="inferred from homology"/>
<dbReference type="PANTHER" id="PTHR43022:SF1">
    <property type="entry name" value="PROTEIN SMF"/>
    <property type="match status" value="1"/>
</dbReference>
<evidence type="ECO:0000313" key="5">
    <source>
        <dbReference type="EMBL" id="MBK6301804.1"/>
    </source>
</evidence>
<dbReference type="NCBIfam" id="TIGR00732">
    <property type="entry name" value="dprA"/>
    <property type="match status" value="1"/>
</dbReference>
<accession>A0A935CED3</accession>
<organism evidence="5 6">
    <name type="scientific">Candidatus Phosphoribacter hodrii</name>
    <dbReference type="NCBI Taxonomy" id="2953743"/>
    <lineage>
        <taxon>Bacteria</taxon>
        <taxon>Bacillati</taxon>
        <taxon>Actinomycetota</taxon>
        <taxon>Actinomycetes</taxon>
        <taxon>Micrococcales</taxon>
        <taxon>Dermatophilaceae</taxon>
        <taxon>Candidatus Phosphoribacter</taxon>
    </lineage>
</organism>
<evidence type="ECO:0000259" key="3">
    <source>
        <dbReference type="Pfam" id="PF02481"/>
    </source>
</evidence>
<evidence type="ECO:0000256" key="2">
    <source>
        <dbReference type="SAM" id="MobiDB-lite"/>
    </source>
</evidence>
<dbReference type="Pfam" id="PF02481">
    <property type="entry name" value="DNA_processg_A"/>
    <property type="match status" value="1"/>
</dbReference>
<feature type="domain" description="Smf/DprA SLOG" evidence="3">
    <location>
        <begin position="79"/>
        <end position="289"/>
    </location>
</feature>
<feature type="region of interest" description="Disordered" evidence="2">
    <location>
        <begin position="367"/>
        <end position="395"/>
    </location>
</feature>
<evidence type="ECO:0000259" key="4">
    <source>
        <dbReference type="Pfam" id="PF17782"/>
    </source>
</evidence>
<dbReference type="Proteomes" id="UP000718281">
    <property type="component" value="Unassembled WGS sequence"/>
</dbReference>
<gene>
    <name evidence="5" type="primary">dprA</name>
    <name evidence="5" type="ORF">IPF40_12420</name>
</gene>
<evidence type="ECO:0000313" key="6">
    <source>
        <dbReference type="Proteomes" id="UP000718281"/>
    </source>
</evidence>
<reference evidence="5 6" key="1">
    <citation type="submission" date="2020-10" db="EMBL/GenBank/DDBJ databases">
        <title>Connecting structure to function with the recovery of over 1000 high-quality activated sludge metagenome-assembled genomes encoding full-length rRNA genes using long-read sequencing.</title>
        <authorList>
            <person name="Singleton C.M."/>
            <person name="Petriglieri F."/>
            <person name="Kristensen J.M."/>
            <person name="Kirkegaard R.H."/>
            <person name="Michaelsen T.Y."/>
            <person name="Andersen M.H."/>
            <person name="Karst S.M."/>
            <person name="Dueholm M.S."/>
            <person name="Nielsen P.H."/>
            <person name="Albertsen M."/>
        </authorList>
    </citation>
    <scope>NUCLEOTIDE SEQUENCE [LARGE SCALE GENOMIC DNA]</scope>
    <source>
        <strain evidence="5">AalE_18-Q3-R2-46_BAT3C.188</strain>
    </source>
</reference>
<dbReference type="GO" id="GO:0009294">
    <property type="term" value="P:DNA-mediated transformation"/>
    <property type="evidence" value="ECO:0007669"/>
    <property type="project" value="InterPro"/>
</dbReference>
<dbReference type="InterPro" id="IPR041614">
    <property type="entry name" value="DprA_WH"/>
</dbReference>
<dbReference type="Pfam" id="PF17782">
    <property type="entry name" value="WHD_DprA"/>
    <property type="match status" value="1"/>
</dbReference>
<comment type="similarity">
    <text evidence="1">Belongs to the DprA/Smf family.</text>
</comment>
<dbReference type="InterPro" id="IPR003488">
    <property type="entry name" value="DprA"/>
</dbReference>
<evidence type="ECO:0000256" key="1">
    <source>
        <dbReference type="ARBA" id="ARBA00006525"/>
    </source>
</evidence>
<dbReference type="PANTHER" id="PTHR43022">
    <property type="entry name" value="PROTEIN SMF"/>
    <property type="match status" value="1"/>
</dbReference>
<protein>
    <submittedName>
        <fullName evidence="5">DNA-protecting protein DprA</fullName>
    </submittedName>
</protein>
<dbReference type="AlphaFoldDB" id="A0A935CED3"/>
<sequence>MSVLPTSLTQDRWARAAWSRVAEPGDRRAVVLVETLGAVDALAAVVENRPWAPEALRTRVAGLDLDEVVQFARRQGWRMVVPGDAEWPSGLDALGAPPIGLWVDGPADLGGVCIGSVAIVGARACTAYGMGVASELGAGLPDAGYAVVSGAAFGIDRAAHAGTLSVRGTTVAVLAGGLDRPYPVSNSELIAKIRATGALVSEVAPGGAPTRSRFLQRNRLIATMTVGTIVVEAGLRSGSLHTAGQAADHGRPVGVVPGPVTSRVSAGCHQWIRDGKGVLVTDVAEVLDLVGRLGVDAAPHRSGPVRPEDELPPQDRLVLAALPVRAPAAIPTVAAHAGLDVGQTLASLGRLELAGVAVRVGDRWKQTPGRLTQSPDAEAVADVGGREVDAPATPG</sequence>
<dbReference type="InterPro" id="IPR057666">
    <property type="entry name" value="DrpA_SLOG"/>
</dbReference>
<feature type="domain" description="DprA winged helix" evidence="4">
    <location>
        <begin position="304"/>
        <end position="361"/>
    </location>
</feature>
<dbReference type="SUPFAM" id="SSF102405">
    <property type="entry name" value="MCP/YpsA-like"/>
    <property type="match status" value="1"/>
</dbReference>
<dbReference type="Gene3D" id="3.40.50.450">
    <property type="match status" value="1"/>
</dbReference>
<comment type="caution">
    <text evidence="5">The sequence shown here is derived from an EMBL/GenBank/DDBJ whole genome shotgun (WGS) entry which is preliminary data.</text>
</comment>
<dbReference type="EMBL" id="JADIXZ010000005">
    <property type="protein sequence ID" value="MBK6301804.1"/>
    <property type="molecule type" value="Genomic_DNA"/>
</dbReference>
<name>A0A935CED3_9MICO</name>